<evidence type="ECO:0000313" key="3">
    <source>
        <dbReference type="RefSeq" id="XP_034245673.1"/>
    </source>
</evidence>
<feature type="compositionally biased region" description="Low complexity" evidence="1">
    <location>
        <begin position="80"/>
        <end position="93"/>
    </location>
</feature>
<dbReference type="GeneID" id="117647815"/>
<dbReference type="InParanoid" id="A0A6P8YZS0"/>
<name>A0A6P8YZS0_THRPL</name>
<proteinExistence type="predicted"/>
<keyword evidence="2" id="KW-1185">Reference proteome</keyword>
<dbReference type="Proteomes" id="UP000515158">
    <property type="component" value="Unplaced"/>
</dbReference>
<sequence>MRYADADDSDSATPSMDLVKDLVATALVHSPPARFPRPPVLSVKSSTPCLLSPAEFVDPVILEAASCSSTSPRPKFLTQSSTSSGHSNSHSASPRGPAPGSKHRQLSADTGYCEDSGVLSMGNSEPASRTSHDGLSGMSAATDSASGSVSASPRASPRASPSPRTSACFLVGGGTRTRTASAFRSLSEESPCLRPATHASMTASLASSSEHMGLLTPLDMSPVRPTTLVIKKAHRS</sequence>
<accession>A0A6P8YZS0</accession>
<evidence type="ECO:0000313" key="2">
    <source>
        <dbReference type="Proteomes" id="UP000515158"/>
    </source>
</evidence>
<dbReference type="AlphaFoldDB" id="A0A6P8YZS0"/>
<gene>
    <name evidence="3" type="primary">LOC117647815</name>
</gene>
<evidence type="ECO:0000256" key="1">
    <source>
        <dbReference type="SAM" id="MobiDB-lite"/>
    </source>
</evidence>
<dbReference type="RefSeq" id="XP_034245673.1">
    <property type="nucleotide sequence ID" value="XM_034389782.1"/>
</dbReference>
<dbReference type="KEGG" id="tpal:117647815"/>
<feature type="region of interest" description="Disordered" evidence="1">
    <location>
        <begin position="68"/>
        <end position="168"/>
    </location>
</feature>
<feature type="compositionally biased region" description="Low complexity" evidence="1">
    <location>
        <begin position="139"/>
        <end position="167"/>
    </location>
</feature>
<protein>
    <submittedName>
        <fullName evidence="3">Uncharacterized protein LOC117647815</fullName>
    </submittedName>
</protein>
<organism evidence="3">
    <name type="scientific">Thrips palmi</name>
    <name type="common">Melon thrips</name>
    <dbReference type="NCBI Taxonomy" id="161013"/>
    <lineage>
        <taxon>Eukaryota</taxon>
        <taxon>Metazoa</taxon>
        <taxon>Ecdysozoa</taxon>
        <taxon>Arthropoda</taxon>
        <taxon>Hexapoda</taxon>
        <taxon>Insecta</taxon>
        <taxon>Pterygota</taxon>
        <taxon>Neoptera</taxon>
        <taxon>Paraneoptera</taxon>
        <taxon>Thysanoptera</taxon>
        <taxon>Terebrantia</taxon>
        <taxon>Thripoidea</taxon>
        <taxon>Thripidae</taxon>
        <taxon>Thrips</taxon>
    </lineage>
</organism>
<reference evidence="3" key="1">
    <citation type="submission" date="2025-08" db="UniProtKB">
        <authorList>
            <consortium name="RefSeq"/>
        </authorList>
    </citation>
    <scope>IDENTIFICATION</scope>
    <source>
        <tissue evidence="3">Total insect</tissue>
    </source>
</reference>